<gene>
    <name evidence="3" type="ORF">E4634_10495</name>
</gene>
<keyword evidence="1" id="KW-0812">Transmembrane</keyword>
<name>A0A4Z0M1Z1_9GAMM</name>
<keyword evidence="4" id="KW-1185">Reference proteome</keyword>
<evidence type="ECO:0000256" key="2">
    <source>
        <dbReference type="SAM" id="SignalP"/>
    </source>
</evidence>
<keyword evidence="1" id="KW-0472">Membrane</keyword>
<evidence type="ECO:0000313" key="4">
    <source>
        <dbReference type="Proteomes" id="UP000298050"/>
    </source>
</evidence>
<dbReference type="Proteomes" id="UP000298050">
    <property type="component" value="Unassembled WGS sequence"/>
</dbReference>
<dbReference type="AlphaFoldDB" id="A0A4Z0M1Z1"/>
<evidence type="ECO:0000256" key="1">
    <source>
        <dbReference type="SAM" id="Phobius"/>
    </source>
</evidence>
<sequence>MRSITAILCVATPLLFSLAAPSQAALIDLTYAISASDFLNSNSQPPPAPTSSSVAGTVTFTIDDSFLSGEQDDIVPLALSGIDITRNDGTVTDYNTGNALVDFSISAGKGLIVLGGAASSNDFMIGLSDDFRIVFEVDLTTYEVLTVLEKFVFVTTSDPFYSAQATDVSLLSVSPSVVPLPAAGYLMLSACAALGALQRARGRRRPA</sequence>
<feature type="transmembrane region" description="Helical" evidence="1">
    <location>
        <begin position="178"/>
        <end position="197"/>
    </location>
</feature>
<evidence type="ECO:0008006" key="5">
    <source>
        <dbReference type="Google" id="ProtNLM"/>
    </source>
</evidence>
<organism evidence="3 4">
    <name type="scientific">Mangrovimicrobium sediminis</name>
    <dbReference type="NCBI Taxonomy" id="2562682"/>
    <lineage>
        <taxon>Bacteria</taxon>
        <taxon>Pseudomonadati</taxon>
        <taxon>Pseudomonadota</taxon>
        <taxon>Gammaproteobacteria</taxon>
        <taxon>Cellvibrionales</taxon>
        <taxon>Halieaceae</taxon>
        <taxon>Mangrovimicrobium</taxon>
    </lineage>
</organism>
<feature type="signal peptide" evidence="2">
    <location>
        <begin position="1"/>
        <end position="24"/>
    </location>
</feature>
<keyword evidence="2" id="KW-0732">Signal</keyword>
<feature type="chain" id="PRO_5021374764" description="VPLPA-CTERM sorting domain-containing protein" evidence="2">
    <location>
        <begin position="25"/>
        <end position="207"/>
    </location>
</feature>
<reference evidence="3 4" key="1">
    <citation type="submission" date="2019-04" db="EMBL/GenBank/DDBJ databases">
        <title>Taxonomy of novel Haliea sp. from mangrove soil of West Coast of India.</title>
        <authorList>
            <person name="Verma A."/>
            <person name="Kumar P."/>
            <person name="Krishnamurthi S."/>
        </authorList>
    </citation>
    <scope>NUCLEOTIDE SEQUENCE [LARGE SCALE GENOMIC DNA]</scope>
    <source>
        <strain evidence="3 4">SAOS-164</strain>
    </source>
</reference>
<accession>A0A4Z0M1Z1</accession>
<protein>
    <recommendedName>
        <fullName evidence="5">VPLPA-CTERM sorting domain-containing protein</fullName>
    </recommendedName>
</protein>
<keyword evidence="1" id="KW-1133">Transmembrane helix</keyword>
<dbReference type="EMBL" id="SRLE01000007">
    <property type="protein sequence ID" value="TGD73454.1"/>
    <property type="molecule type" value="Genomic_DNA"/>
</dbReference>
<dbReference type="RefSeq" id="WP_135443629.1">
    <property type="nucleotide sequence ID" value="NZ_SRLE01000007.1"/>
</dbReference>
<proteinExistence type="predicted"/>
<evidence type="ECO:0000313" key="3">
    <source>
        <dbReference type="EMBL" id="TGD73454.1"/>
    </source>
</evidence>
<comment type="caution">
    <text evidence="3">The sequence shown here is derived from an EMBL/GenBank/DDBJ whole genome shotgun (WGS) entry which is preliminary data.</text>
</comment>